<protein>
    <submittedName>
        <fullName evidence="2">Uncharacterized protein</fullName>
    </submittedName>
</protein>
<reference evidence="2 3" key="1">
    <citation type="journal article" date="2024" name="Microbiol. Resour. Announc.">
        <title>Genome annotations for the ascomycete fungi Trichoderma harzianum, Trichoderma aggressivum, and Purpureocillium lilacinum.</title>
        <authorList>
            <person name="Beijen E.P.W."/>
            <person name="Ohm R.A."/>
        </authorList>
    </citation>
    <scope>NUCLEOTIDE SEQUENCE [LARGE SCALE GENOMIC DNA]</scope>
    <source>
        <strain evidence="2 3">CBS 150709</strain>
    </source>
</reference>
<proteinExistence type="predicted"/>
<evidence type="ECO:0000313" key="2">
    <source>
        <dbReference type="EMBL" id="KAK4088380.1"/>
    </source>
</evidence>
<feature type="compositionally biased region" description="Basic and acidic residues" evidence="1">
    <location>
        <begin position="61"/>
        <end position="77"/>
    </location>
</feature>
<evidence type="ECO:0000256" key="1">
    <source>
        <dbReference type="SAM" id="MobiDB-lite"/>
    </source>
</evidence>
<accession>A0ABR0BWM4</accession>
<feature type="compositionally biased region" description="Basic and acidic residues" evidence="1">
    <location>
        <begin position="21"/>
        <end position="43"/>
    </location>
</feature>
<evidence type="ECO:0000313" key="3">
    <source>
        <dbReference type="Proteomes" id="UP001287286"/>
    </source>
</evidence>
<dbReference type="Proteomes" id="UP001287286">
    <property type="component" value="Unassembled WGS sequence"/>
</dbReference>
<dbReference type="EMBL" id="JAWRVI010000025">
    <property type="protein sequence ID" value="KAK4088380.1"/>
    <property type="molecule type" value="Genomic_DNA"/>
</dbReference>
<organism evidence="2 3">
    <name type="scientific">Purpureocillium lilacinum</name>
    <name type="common">Paecilomyces lilacinus</name>
    <dbReference type="NCBI Taxonomy" id="33203"/>
    <lineage>
        <taxon>Eukaryota</taxon>
        <taxon>Fungi</taxon>
        <taxon>Dikarya</taxon>
        <taxon>Ascomycota</taxon>
        <taxon>Pezizomycotina</taxon>
        <taxon>Sordariomycetes</taxon>
        <taxon>Hypocreomycetidae</taxon>
        <taxon>Hypocreales</taxon>
        <taxon>Ophiocordycipitaceae</taxon>
        <taxon>Purpureocillium</taxon>
    </lineage>
</organism>
<keyword evidence="3" id="KW-1185">Reference proteome</keyword>
<comment type="caution">
    <text evidence="2">The sequence shown here is derived from an EMBL/GenBank/DDBJ whole genome shotgun (WGS) entry which is preliminary data.</text>
</comment>
<sequence>MGWPVPPALKERSEGPAGDQRTSESRDDHFECTPRREGGEDACRVPIPVSGGRETCPPDLVVERSTPKHEGNLRDSALRAASPGSLRGQQFGEVAVARQPRRRHLHRSRSCAVDSLQGWYTKCEEAAAHLNMTVQGPR</sequence>
<gene>
    <name evidence="2" type="ORF">Purlil1_7259</name>
</gene>
<name>A0ABR0BWM4_PURLI</name>
<feature type="region of interest" description="Disordered" evidence="1">
    <location>
        <begin position="1"/>
        <end position="86"/>
    </location>
</feature>